<comment type="caution">
    <text evidence="2">The sequence shown here is derived from an EMBL/GenBank/DDBJ whole genome shotgun (WGS) entry which is preliminary data.</text>
</comment>
<evidence type="ECO:0008006" key="4">
    <source>
        <dbReference type="Google" id="ProtNLM"/>
    </source>
</evidence>
<feature type="transmembrane region" description="Helical" evidence="1">
    <location>
        <begin position="60"/>
        <end position="79"/>
    </location>
</feature>
<evidence type="ECO:0000313" key="3">
    <source>
        <dbReference type="Proteomes" id="UP001241747"/>
    </source>
</evidence>
<keyword evidence="1" id="KW-0472">Membrane</keyword>
<dbReference type="RefSeq" id="WP_237346099.1">
    <property type="nucleotide sequence ID" value="NZ_JABWGX010000015.1"/>
</dbReference>
<dbReference type="Proteomes" id="UP001241747">
    <property type="component" value="Unassembled WGS sequence"/>
</dbReference>
<keyword evidence="3" id="KW-1185">Reference proteome</keyword>
<gene>
    <name evidence="2" type="ORF">QOZ94_000037</name>
</gene>
<sequence>MSADRSTRRRRNPVLAAARLLFRILLGILIVADELVRPLYEPLVRWIEALALVQKFERWVAGLPALAILALIGVPYAVVEPVKFLAMLHIANGHARTGTFVLVLAYLVSFVLIERVYTAGRPQLMTLPAVAWVIVTSGTVRDRIYAWLRLPELKARARVIWRWVRFHLR</sequence>
<protein>
    <recommendedName>
        <fullName evidence="4">Transmembrane protein</fullName>
    </recommendedName>
</protein>
<proteinExistence type="predicted"/>
<evidence type="ECO:0000313" key="2">
    <source>
        <dbReference type="EMBL" id="MDQ0503267.1"/>
    </source>
</evidence>
<feature type="transmembrane region" description="Helical" evidence="1">
    <location>
        <begin position="100"/>
        <end position="117"/>
    </location>
</feature>
<dbReference type="EMBL" id="JAUSVY010000001">
    <property type="protein sequence ID" value="MDQ0503267.1"/>
    <property type="molecule type" value="Genomic_DNA"/>
</dbReference>
<keyword evidence="1" id="KW-1133">Transmembrane helix</keyword>
<evidence type="ECO:0000256" key="1">
    <source>
        <dbReference type="SAM" id="Phobius"/>
    </source>
</evidence>
<keyword evidence="1" id="KW-0812">Transmembrane</keyword>
<organism evidence="2 3">
    <name type="scientific">Xanthobacter agilis</name>
    <dbReference type="NCBI Taxonomy" id="47492"/>
    <lineage>
        <taxon>Bacteria</taxon>
        <taxon>Pseudomonadati</taxon>
        <taxon>Pseudomonadota</taxon>
        <taxon>Alphaproteobacteria</taxon>
        <taxon>Hyphomicrobiales</taxon>
        <taxon>Xanthobacteraceae</taxon>
        <taxon>Xanthobacter</taxon>
    </lineage>
</organism>
<reference evidence="2 3" key="1">
    <citation type="submission" date="2023-07" db="EMBL/GenBank/DDBJ databases">
        <title>Genomic Encyclopedia of Type Strains, Phase IV (KMG-IV): sequencing the most valuable type-strain genomes for metagenomic binning, comparative biology and taxonomic classification.</title>
        <authorList>
            <person name="Goeker M."/>
        </authorList>
    </citation>
    <scope>NUCLEOTIDE SEQUENCE [LARGE SCALE GENOMIC DNA]</scope>
    <source>
        <strain evidence="2 3">DSM 3770</strain>
    </source>
</reference>
<name>A0ABU0L848_XANAG</name>
<accession>A0ABU0L848</accession>